<gene>
    <name evidence="1" type="ORF">BV22DRAFT_1164563</name>
</gene>
<evidence type="ECO:0000313" key="1">
    <source>
        <dbReference type="EMBL" id="KAH7924428.1"/>
    </source>
</evidence>
<dbReference type="Proteomes" id="UP000790709">
    <property type="component" value="Unassembled WGS sequence"/>
</dbReference>
<evidence type="ECO:0000313" key="2">
    <source>
        <dbReference type="Proteomes" id="UP000790709"/>
    </source>
</evidence>
<organism evidence="1 2">
    <name type="scientific">Leucogyrophana mollusca</name>
    <dbReference type="NCBI Taxonomy" id="85980"/>
    <lineage>
        <taxon>Eukaryota</taxon>
        <taxon>Fungi</taxon>
        <taxon>Dikarya</taxon>
        <taxon>Basidiomycota</taxon>
        <taxon>Agaricomycotina</taxon>
        <taxon>Agaricomycetes</taxon>
        <taxon>Agaricomycetidae</taxon>
        <taxon>Boletales</taxon>
        <taxon>Boletales incertae sedis</taxon>
        <taxon>Leucogyrophana</taxon>
    </lineage>
</organism>
<comment type="caution">
    <text evidence="1">The sequence shown here is derived from an EMBL/GenBank/DDBJ whole genome shotgun (WGS) entry which is preliminary data.</text>
</comment>
<sequence>MSTNAPLRGAAIPSSVAIPAGSRPRRGSVSRNTLWQTPVSPAEGPQEAESECYRLRWRNAFIKYYGDSAALHTLEAAKWDCKYEQYEGRRAHAIRYDMDEMTGKIGAAGWRMGDKEEGGVKETKDTPPPTGASEVQTDTISTSTSEVQTFPFAHSVRTESQNDAPAPTATSEAPTQTPSRPENPRTQLFVVQQRQLDRVGKTAFQQSPAAAIADLSFEVVIKAGRIPNLAVCDCLDLRCGPCQHQTRTINAITPNFPHHTNKKAAPDNKCVARLAKKSAVAIGDRQTTSHPISPGRKRETSLPVQVRSQTGGKSDWEPGRFSRLLGCAPVEGVAS</sequence>
<protein>
    <submittedName>
        <fullName evidence="1">Uncharacterized protein</fullName>
    </submittedName>
</protein>
<keyword evidence="2" id="KW-1185">Reference proteome</keyword>
<proteinExistence type="predicted"/>
<reference evidence="1" key="1">
    <citation type="journal article" date="2021" name="New Phytol.">
        <title>Evolutionary innovations through gain and loss of genes in the ectomycorrhizal Boletales.</title>
        <authorList>
            <person name="Wu G."/>
            <person name="Miyauchi S."/>
            <person name="Morin E."/>
            <person name="Kuo A."/>
            <person name="Drula E."/>
            <person name="Varga T."/>
            <person name="Kohler A."/>
            <person name="Feng B."/>
            <person name="Cao Y."/>
            <person name="Lipzen A."/>
            <person name="Daum C."/>
            <person name="Hundley H."/>
            <person name="Pangilinan J."/>
            <person name="Johnson J."/>
            <person name="Barry K."/>
            <person name="LaButti K."/>
            <person name="Ng V."/>
            <person name="Ahrendt S."/>
            <person name="Min B."/>
            <person name="Choi I.G."/>
            <person name="Park H."/>
            <person name="Plett J.M."/>
            <person name="Magnuson J."/>
            <person name="Spatafora J.W."/>
            <person name="Nagy L.G."/>
            <person name="Henrissat B."/>
            <person name="Grigoriev I.V."/>
            <person name="Yang Z.L."/>
            <person name="Xu J."/>
            <person name="Martin F.M."/>
        </authorList>
    </citation>
    <scope>NUCLEOTIDE SEQUENCE</scope>
    <source>
        <strain evidence="1">KUC20120723A-06</strain>
    </source>
</reference>
<name>A0ACB8BIQ9_9AGAM</name>
<accession>A0ACB8BIQ9</accession>
<dbReference type="EMBL" id="MU266424">
    <property type="protein sequence ID" value="KAH7924428.1"/>
    <property type="molecule type" value="Genomic_DNA"/>
</dbReference>